<keyword evidence="1" id="KW-0472">Membrane</keyword>
<reference evidence="2 3" key="1">
    <citation type="journal article" date="2024" name="Int. J. Syst. Evol. Microbiol.">
        <title>Paenibacillus hexagrammi sp. nov., a novel bacterium isolated from the gut content of Hexagrammos agrammus.</title>
        <authorList>
            <person name="Jung H.K."/>
            <person name="Kim D.G."/>
            <person name="Zin H."/>
            <person name="Park J."/>
            <person name="Jung H."/>
            <person name="Kim Y.O."/>
            <person name="Kong H.J."/>
            <person name="Kim J.W."/>
            <person name="Kim Y.S."/>
        </authorList>
    </citation>
    <scope>NUCLEOTIDE SEQUENCE [LARGE SCALE GENOMIC DNA]</scope>
    <source>
        <strain evidence="2 3">YPD9-1</strain>
    </source>
</reference>
<dbReference type="EMBL" id="CP090978">
    <property type="protein sequence ID" value="UJF34941.1"/>
    <property type="molecule type" value="Genomic_DNA"/>
</dbReference>
<organism evidence="2 3">
    <name type="scientific">Paenibacillus hexagrammi</name>
    <dbReference type="NCBI Taxonomy" id="2908839"/>
    <lineage>
        <taxon>Bacteria</taxon>
        <taxon>Bacillati</taxon>
        <taxon>Bacillota</taxon>
        <taxon>Bacilli</taxon>
        <taxon>Bacillales</taxon>
        <taxon>Paenibacillaceae</taxon>
        <taxon>Paenibacillus</taxon>
    </lineage>
</organism>
<keyword evidence="3" id="KW-1185">Reference proteome</keyword>
<evidence type="ECO:0008006" key="4">
    <source>
        <dbReference type="Google" id="ProtNLM"/>
    </source>
</evidence>
<feature type="transmembrane region" description="Helical" evidence="1">
    <location>
        <begin position="6"/>
        <end position="29"/>
    </location>
</feature>
<keyword evidence="1" id="KW-1133">Transmembrane helix</keyword>
<dbReference type="Proteomes" id="UP001649230">
    <property type="component" value="Chromosome"/>
</dbReference>
<keyword evidence="1" id="KW-0812">Transmembrane</keyword>
<evidence type="ECO:0000313" key="2">
    <source>
        <dbReference type="EMBL" id="UJF34941.1"/>
    </source>
</evidence>
<dbReference type="RefSeq" id="WP_235121514.1">
    <property type="nucleotide sequence ID" value="NZ_CP090978.1"/>
</dbReference>
<gene>
    <name evidence="2" type="ORF">L0M14_07290</name>
</gene>
<evidence type="ECO:0000313" key="3">
    <source>
        <dbReference type="Proteomes" id="UP001649230"/>
    </source>
</evidence>
<feature type="transmembrane region" description="Helical" evidence="1">
    <location>
        <begin position="71"/>
        <end position="88"/>
    </location>
</feature>
<name>A0ABY3SP09_9BACL</name>
<evidence type="ECO:0000256" key="1">
    <source>
        <dbReference type="SAM" id="Phobius"/>
    </source>
</evidence>
<feature type="transmembrane region" description="Helical" evidence="1">
    <location>
        <begin position="49"/>
        <end position="65"/>
    </location>
</feature>
<accession>A0ABY3SP09</accession>
<sequence>MLVTLTGWMLYTMWVVLGLMGIKFLLGLYRSVKASELPDGPVLGFLRDLLYYVFPLYMLAGMMSLDPTGWLLLIAYYVGGVGVIVHYLKDIKSKL</sequence>
<proteinExistence type="predicted"/>
<protein>
    <recommendedName>
        <fullName evidence="4">YggT family protein</fullName>
    </recommendedName>
</protein>